<name>A0A914HTC3_GLORO</name>
<evidence type="ECO:0000313" key="2">
    <source>
        <dbReference type="Proteomes" id="UP000887572"/>
    </source>
</evidence>
<organism evidence="2 3">
    <name type="scientific">Globodera rostochiensis</name>
    <name type="common">Golden nematode worm</name>
    <name type="synonym">Heterodera rostochiensis</name>
    <dbReference type="NCBI Taxonomy" id="31243"/>
    <lineage>
        <taxon>Eukaryota</taxon>
        <taxon>Metazoa</taxon>
        <taxon>Ecdysozoa</taxon>
        <taxon>Nematoda</taxon>
        <taxon>Chromadorea</taxon>
        <taxon>Rhabditida</taxon>
        <taxon>Tylenchina</taxon>
        <taxon>Tylenchomorpha</taxon>
        <taxon>Tylenchoidea</taxon>
        <taxon>Heteroderidae</taxon>
        <taxon>Heteroderinae</taxon>
        <taxon>Globodera</taxon>
    </lineage>
</organism>
<proteinExistence type="predicted"/>
<evidence type="ECO:0000256" key="1">
    <source>
        <dbReference type="SAM" id="MobiDB-lite"/>
    </source>
</evidence>
<dbReference type="WBParaSite" id="Gr19_v10_g4273.t1">
    <property type="protein sequence ID" value="Gr19_v10_g4273.t1"/>
    <property type="gene ID" value="Gr19_v10_g4273"/>
</dbReference>
<accession>A0A914HTC3</accession>
<feature type="compositionally biased region" description="Basic and acidic residues" evidence="1">
    <location>
        <begin position="1"/>
        <end position="22"/>
    </location>
</feature>
<dbReference type="Proteomes" id="UP000887572">
    <property type="component" value="Unplaced"/>
</dbReference>
<evidence type="ECO:0000313" key="3">
    <source>
        <dbReference type="WBParaSite" id="Gr19_v10_g4273.t1"/>
    </source>
</evidence>
<protein>
    <submittedName>
        <fullName evidence="3">Uncharacterized protein</fullName>
    </submittedName>
</protein>
<keyword evidence="2" id="KW-1185">Reference proteome</keyword>
<dbReference type="AlphaFoldDB" id="A0A914HTC3"/>
<feature type="region of interest" description="Disordered" evidence="1">
    <location>
        <begin position="1"/>
        <end position="100"/>
    </location>
</feature>
<reference evidence="3" key="1">
    <citation type="submission" date="2022-11" db="UniProtKB">
        <authorList>
            <consortium name="WormBaseParasite"/>
        </authorList>
    </citation>
    <scope>IDENTIFICATION</scope>
</reference>
<feature type="compositionally biased region" description="Gly residues" evidence="1">
    <location>
        <begin position="51"/>
        <end position="63"/>
    </location>
</feature>
<sequence length="100" mass="10467">MGWATKKEDPSAAGYEKPEGRMDCANAVGGEGGANGQQRAWGDEWEKGRGPRGGGKCGNGAVGGPAERQRLAPAGHGERKSERRKGWRKSTGGLAARSLF</sequence>